<dbReference type="Proteomes" id="UP000294194">
    <property type="component" value="Unassembled WGS sequence"/>
</dbReference>
<dbReference type="EMBL" id="SISG01000002">
    <property type="protein sequence ID" value="TBN55546.1"/>
    <property type="molecule type" value="Genomic_DNA"/>
</dbReference>
<accession>A0A4V2JEK0</accession>
<keyword evidence="2" id="KW-1185">Reference proteome</keyword>
<protein>
    <submittedName>
        <fullName evidence="1">Uncharacterized protein</fullName>
    </submittedName>
</protein>
<evidence type="ECO:0000313" key="2">
    <source>
        <dbReference type="Proteomes" id="UP000294194"/>
    </source>
</evidence>
<comment type="caution">
    <text evidence="1">The sequence shown here is derived from an EMBL/GenBank/DDBJ whole genome shotgun (WGS) entry which is preliminary data.</text>
</comment>
<evidence type="ECO:0000313" key="1">
    <source>
        <dbReference type="EMBL" id="TBN55546.1"/>
    </source>
</evidence>
<sequence length="168" mass="18933">MNAHRLDATALEYSQLLSVWREWLPQLRYFTLYLATPGEADRDRFRVSLRYNDERDATGILGMLGIASRPGHLRFDLDSNLEGLLPNSQGWGVIAGRRVYVEVGTTIDIAVWQGLPAFALIPEDFETALRVEALLDRLHLGDAVLSDPSWAASRMAVTRERYPEAFTA</sequence>
<gene>
    <name evidence="1" type="ORF">EYE40_15215</name>
</gene>
<organism evidence="1 2">
    <name type="scientific">Glaciihabitans arcticus</name>
    <dbReference type="NCBI Taxonomy" id="2668039"/>
    <lineage>
        <taxon>Bacteria</taxon>
        <taxon>Bacillati</taxon>
        <taxon>Actinomycetota</taxon>
        <taxon>Actinomycetes</taxon>
        <taxon>Micrococcales</taxon>
        <taxon>Microbacteriaceae</taxon>
        <taxon>Glaciihabitans</taxon>
    </lineage>
</organism>
<dbReference type="AlphaFoldDB" id="A0A4V2JEK0"/>
<proteinExistence type="predicted"/>
<dbReference type="RefSeq" id="WP_130983117.1">
    <property type="nucleotide sequence ID" value="NZ_SISG01000002.1"/>
</dbReference>
<reference evidence="2" key="1">
    <citation type="submission" date="2019-02" db="EMBL/GenBank/DDBJ databases">
        <title>Glaciihabitans arcticus sp. nov., a psychrotolerant bacterium isolated from polar soil.</title>
        <authorList>
            <person name="Dahal R.H."/>
        </authorList>
    </citation>
    <scope>NUCLEOTIDE SEQUENCE [LARGE SCALE GENOMIC DNA]</scope>
    <source>
        <strain evidence="2">RP-3-7</strain>
    </source>
</reference>
<name>A0A4V2JEK0_9MICO</name>